<name>A0A9P8Q5R3_WICPI</name>
<dbReference type="SMART" id="SM00220">
    <property type="entry name" value="S_TKc"/>
    <property type="match status" value="1"/>
</dbReference>
<evidence type="ECO:0000256" key="2">
    <source>
        <dbReference type="ARBA" id="ARBA00022741"/>
    </source>
</evidence>
<dbReference type="GO" id="GO:0009891">
    <property type="term" value="P:positive regulation of biosynthetic process"/>
    <property type="evidence" value="ECO:0007669"/>
    <property type="project" value="UniProtKB-ARBA"/>
</dbReference>
<comment type="similarity">
    <text evidence="1">Belongs to the protein kinase superfamily. CMGC Ser/Thr protein kinase family. CDC2/CDKX subfamily.</text>
</comment>
<dbReference type="Gene3D" id="1.10.510.10">
    <property type="entry name" value="Transferase(Phosphotransferase) domain 1"/>
    <property type="match status" value="1"/>
</dbReference>
<sequence>MAFYTSSESSSSTDSSVTETFTPVLRISTQSLNAKYNPFFTTKKPNYLFPIRSDISQWCEQYENFEFSETETLAVKTMRLKSTQYVFDNREVEFILNVPYHPNLLRVYEMFIDPTLGTVNIVMECMYTSLHSYIDQAKTEVDCFSPEENASYLSLPQIRSILRQLLQAIKHTHEHGYVHRDIKPANILLAPREKYYKGCPGVTPYPDLISFQDDEMVLKLADYGVSKQSTEEYIENPYTVGTIPYMPPEILCHSHTHGTEVDIWSFGCIIYDLVFGERLFKCKDETATVSGMLEVLGSPVQYGRSSTFLGMEEPEPAFGYWKDSKELIIQTGVNPYKFNTKSMSSVDELFYGSPLFEEPDFHLLVKVFNSCLMWDPKRRGTAEELLQMPFFNN</sequence>
<reference evidence="5" key="1">
    <citation type="journal article" date="2021" name="Open Biol.">
        <title>Shared evolutionary footprints suggest mitochondrial oxidative damage underlies multiple complex I losses in fungi.</title>
        <authorList>
            <person name="Schikora-Tamarit M.A."/>
            <person name="Marcet-Houben M."/>
            <person name="Nosek J."/>
            <person name="Gabaldon T."/>
        </authorList>
    </citation>
    <scope>NUCLEOTIDE SEQUENCE</scope>
    <source>
        <strain evidence="5">CBS2887</strain>
    </source>
</reference>
<evidence type="ECO:0000313" key="6">
    <source>
        <dbReference type="Proteomes" id="UP000774326"/>
    </source>
</evidence>
<organism evidence="5 6">
    <name type="scientific">Wickerhamomyces pijperi</name>
    <name type="common">Yeast</name>
    <name type="synonym">Pichia pijperi</name>
    <dbReference type="NCBI Taxonomy" id="599730"/>
    <lineage>
        <taxon>Eukaryota</taxon>
        <taxon>Fungi</taxon>
        <taxon>Dikarya</taxon>
        <taxon>Ascomycota</taxon>
        <taxon>Saccharomycotina</taxon>
        <taxon>Saccharomycetes</taxon>
        <taxon>Phaffomycetales</taxon>
        <taxon>Wickerhamomycetaceae</taxon>
        <taxon>Wickerhamomyces</taxon>
    </lineage>
</organism>
<protein>
    <recommendedName>
        <fullName evidence="4">Protein kinase domain-containing protein</fullName>
    </recommendedName>
</protein>
<dbReference type="InterPro" id="IPR011009">
    <property type="entry name" value="Kinase-like_dom_sf"/>
</dbReference>
<dbReference type="InterPro" id="IPR050108">
    <property type="entry name" value="CDK"/>
</dbReference>
<keyword evidence="6" id="KW-1185">Reference proteome</keyword>
<dbReference type="GO" id="GO:0000307">
    <property type="term" value="C:cyclin-dependent protein kinase holoenzyme complex"/>
    <property type="evidence" value="ECO:0007669"/>
    <property type="project" value="UniProtKB-ARBA"/>
</dbReference>
<dbReference type="Pfam" id="PF00069">
    <property type="entry name" value="Pkinase"/>
    <property type="match status" value="1"/>
</dbReference>
<accession>A0A9P8Q5R3</accession>
<evidence type="ECO:0000313" key="5">
    <source>
        <dbReference type="EMBL" id="KAH3683592.1"/>
    </source>
</evidence>
<dbReference type="InterPro" id="IPR000719">
    <property type="entry name" value="Prot_kinase_dom"/>
</dbReference>
<dbReference type="EMBL" id="JAEUBG010003037">
    <property type="protein sequence ID" value="KAH3683592.1"/>
    <property type="molecule type" value="Genomic_DNA"/>
</dbReference>
<evidence type="ECO:0000256" key="1">
    <source>
        <dbReference type="ARBA" id="ARBA00006485"/>
    </source>
</evidence>
<dbReference type="PANTHER" id="PTHR24056">
    <property type="entry name" value="CELL DIVISION PROTEIN KINASE"/>
    <property type="match status" value="1"/>
</dbReference>
<comment type="caution">
    <text evidence="5">The sequence shown here is derived from an EMBL/GenBank/DDBJ whole genome shotgun (WGS) entry which is preliminary data.</text>
</comment>
<reference evidence="5" key="2">
    <citation type="submission" date="2021-01" db="EMBL/GenBank/DDBJ databases">
        <authorList>
            <person name="Schikora-Tamarit M.A."/>
        </authorList>
    </citation>
    <scope>NUCLEOTIDE SEQUENCE</scope>
    <source>
        <strain evidence="5">CBS2887</strain>
    </source>
</reference>
<evidence type="ECO:0000256" key="3">
    <source>
        <dbReference type="ARBA" id="ARBA00022840"/>
    </source>
</evidence>
<dbReference type="GO" id="GO:0004674">
    <property type="term" value="F:protein serine/threonine kinase activity"/>
    <property type="evidence" value="ECO:0007669"/>
    <property type="project" value="TreeGrafter"/>
</dbReference>
<keyword evidence="2" id="KW-0547">Nucleotide-binding</keyword>
<dbReference type="OrthoDB" id="248923at2759"/>
<dbReference type="PROSITE" id="PS50011">
    <property type="entry name" value="PROTEIN_KINASE_DOM"/>
    <property type="match status" value="1"/>
</dbReference>
<gene>
    <name evidence="5" type="ORF">WICPIJ_005439</name>
</gene>
<feature type="domain" description="Protein kinase" evidence="4">
    <location>
        <begin position="21"/>
        <end position="391"/>
    </location>
</feature>
<keyword evidence="3" id="KW-0067">ATP-binding</keyword>
<dbReference type="GO" id="GO:0005634">
    <property type="term" value="C:nucleus"/>
    <property type="evidence" value="ECO:0007669"/>
    <property type="project" value="TreeGrafter"/>
</dbReference>
<proteinExistence type="inferred from homology"/>
<dbReference type="AlphaFoldDB" id="A0A9P8Q5R3"/>
<dbReference type="SUPFAM" id="SSF56112">
    <property type="entry name" value="Protein kinase-like (PK-like)"/>
    <property type="match status" value="1"/>
</dbReference>
<dbReference type="PROSITE" id="PS00108">
    <property type="entry name" value="PROTEIN_KINASE_ST"/>
    <property type="match status" value="1"/>
</dbReference>
<dbReference type="GO" id="GO:0005524">
    <property type="term" value="F:ATP binding"/>
    <property type="evidence" value="ECO:0007669"/>
    <property type="project" value="UniProtKB-KW"/>
</dbReference>
<evidence type="ECO:0000259" key="4">
    <source>
        <dbReference type="PROSITE" id="PS50011"/>
    </source>
</evidence>
<dbReference type="InterPro" id="IPR008271">
    <property type="entry name" value="Ser/Thr_kinase_AS"/>
</dbReference>
<dbReference type="Proteomes" id="UP000774326">
    <property type="component" value="Unassembled WGS sequence"/>
</dbReference>